<dbReference type="NCBIfam" id="TIGR00157">
    <property type="entry name" value="ribosome small subunit-dependent GTPase A"/>
    <property type="match status" value="1"/>
</dbReference>
<dbReference type="InterPro" id="IPR012340">
    <property type="entry name" value="NA-bd_OB-fold"/>
</dbReference>
<evidence type="ECO:0000313" key="3">
    <source>
        <dbReference type="EMBL" id="MFC3147137.1"/>
    </source>
</evidence>
<feature type="domain" description="EngC GTPase" evidence="2">
    <location>
        <begin position="77"/>
        <end position="223"/>
    </location>
</feature>
<keyword evidence="1" id="KW-0547">Nucleotide-binding</keyword>
<dbReference type="SUPFAM" id="SSF52540">
    <property type="entry name" value="P-loop containing nucleoside triphosphate hydrolases"/>
    <property type="match status" value="1"/>
</dbReference>
<feature type="binding site" evidence="1">
    <location>
        <position position="254"/>
    </location>
    <ligand>
        <name>Zn(2+)</name>
        <dbReference type="ChEBI" id="CHEBI:29105"/>
    </ligand>
</feature>
<dbReference type="PROSITE" id="PS50936">
    <property type="entry name" value="ENGC_GTPASE"/>
    <property type="match status" value="1"/>
</dbReference>
<name>A0ABV7H0M1_9BURK</name>
<dbReference type="CDD" id="cd01854">
    <property type="entry name" value="YjeQ_EngC"/>
    <property type="match status" value="1"/>
</dbReference>
<reference evidence="4" key="1">
    <citation type="journal article" date="2019" name="Int. J. Syst. Evol. Microbiol.">
        <title>The Global Catalogue of Microorganisms (GCM) 10K type strain sequencing project: providing services to taxonomists for standard genome sequencing and annotation.</title>
        <authorList>
            <consortium name="The Broad Institute Genomics Platform"/>
            <consortium name="The Broad Institute Genome Sequencing Center for Infectious Disease"/>
            <person name="Wu L."/>
            <person name="Ma J."/>
        </authorList>
    </citation>
    <scope>NUCLEOTIDE SEQUENCE [LARGE SCALE GENOMIC DNA]</scope>
    <source>
        <strain evidence="4">KCTC 52168</strain>
    </source>
</reference>
<feature type="binding site" evidence="1">
    <location>
        <position position="256"/>
    </location>
    <ligand>
        <name>Zn(2+)</name>
        <dbReference type="ChEBI" id="CHEBI:29105"/>
    </ligand>
</feature>
<protein>
    <recommendedName>
        <fullName evidence="1">Small ribosomal subunit biogenesis GTPase RsgA</fullName>
        <ecNumber evidence="1">3.6.1.-</ecNumber>
    </recommendedName>
</protein>
<keyword evidence="4" id="KW-1185">Reference proteome</keyword>
<accession>A0ABV7H0M1</accession>
<feature type="binding site" evidence="1">
    <location>
        <position position="249"/>
    </location>
    <ligand>
        <name>Zn(2+)</name>
        <dbReference type="ChEBI" id="CHEBI:29105"/>
    </ligand>
</feature>
<keyword evidence="1" id="KW-0479">Metal-binding</keyword>
<keyword evidence="1" id="KW-0963">Cytoplasm</keyword>
<comment type="caution">
    <text evidence="1">Lacks conserved residue(s) required for the propagation of feature annotation.</text>
</comment>
<dbReference type="RefSeq" id="WP_377301906.1">
    <property type="nucleotide sequence ID" value="NZ_CP180191.1"/>
</dbReference>
<dbReference type="InterPro" id="IPR027417">
    <property type="entry name" value="P-loop_NTPase"/>
</dbReference>
<dbReference type="PANTHER" id="PTHR32120:SF11">
    <property type="entry name" value="SMALL RIBOSOMAL SUBUNIT BIOGENESIS GTPASE RSGA 1, MITOCHONDRIAL-RELATED"/>
    <property type="match status" value="1"/>
</dbReference>
<dbReference type="Gene3D" id="1.10.40.50">
    <property type="entry name" value="Probable gtpase engc, domain 3"/>
    <property type="match status" value="1"/>
</dbReference>
<organism evidence="3 4">
    <name type="scientific">Piscinibacterium candidicorallinum</name>
    <dbReference type="NCBI Taxonomy" id="1793872"/>
    <lineage>
        <taxon>Bacteria</taxon>
        <taxon>Pseudomonadati</taxon>
        <taxon>Pseudomonadota</taxon>
        <taxon>Betaproteobacteria</taxon>
        <taxon>Burkholderiales</taxon>
        <taxon>Piscinibacterium</taxon>
    </lineage>
</organism>
<comment type="subcellular location">
    <subcellularLocation>
        <location evidence="1">Cytoplasm</location>
    </subcellularLocation>
</comment>
<feature type="binding site" evidence="1">
    <location>
        <begin position="167"/>
        <end position="175"/>
    </location>
    <ligand>
        <name>GTP</name>
        <dbReference type="ChEBI" id="CHEBI:37565"/>
    </ligand>
</feature>
<gene>
    <name evidence="1 3" type="primary">rsgA</name>
    <name evidence="3" type="ORF">ACFOEN_05715</name>
</gene>
<dbReference type="EMBL" id="JBHRTI010000003">
    <property type="protein sequence ID" value="MFC3147137.1"/>
    <property type="molecule type" value="Genomic_DNA"/>
</dbReference>
<comment type="similarity">
    <text evidence="1">Belongs to the TRAFAC class YlqF/YawG GTPase family. RsgA subfamily.</text>
</comment>
<keyword evidence="1" id="KW-0862">Zinc</keyword>
<keyword evidence="1" id="KW-0699">rRNA-binding</keyword>
<sequence>MSTPALIIEAHGRHYTARTAGGDLLHARPRGKKSECVVGDAVQIEVTGPGEAVIEQVAERRNLLMRAEEHREKRFAANLDVLAYVVATEPPVSDELLMRAVAAARAAEIEVWLIIGKRDLPGGADLMQRMKWHAPSFARQFSLSASTGDGVAQLATALKGKRTVLAGQSGMGKSSLLNRLVPGVELAVGEISVALAAGKHTTTSTRLINLPGGGEIIDSPGFQAFGIAHLSSTEIERAFPEFEQYAPNCRYYNCRHLDEPACAVRSAADAGAIAAQRYAVFRKLATAVS</sequence>
<dbReference type="InterPro" id="IPR010914">
    <property type="entry name" value="RsgA_GTPase_dom"/>
</dbReference>
<dbReference type="PANTHER" id="PTHR32120">
    <property type="entry name" value="SMALL RIBOSOMAL SUBUNIT BIOGENESIS GTPASE RSGA"/>
    <property type="match status" value="1"/>
</dbReference>
<proteinExistence type="inferred from homology"/>
<feature type="binding site" evidence="1">
    <location>
        <position position="262"/>
    </location>
    <ligand>
        <name>Zn(2+)</name>
        <dbReference type="ChEBI" id="CHEBI:29105"/>
    </ligand>
</feature>
<dbReference type="HAMAP" id="MF_01820">
    <property type="entry name" value="GTPase_RsgA"/>
    <property type="match status" value="1"/>
</dbReference>
<comment type="function">
    <text evidence="1">One of several proteins that assist in the late maturation steps of the functional core of the 30S ribosomal subunit. Helps release RbfA from mature subunits. May play a role in the assembly of ribosomal proteins into the subunit. Circularly permuted GTPase that catalyzes slow GTP hydrolysis, GTPase activity is stimulated by the 30S ribosomal subunit.</text>
</comment>
<dbReference type="InterPro" id="IPR004881">
    <property type="entry name" value="Ribosome_biogen_GTPase_RsgA"/>
</dbReference>
<keyword evidence="1" id="KW-0690">Ribosome biogenesis</keyword>
<evidence type="ECO:0000256" key="1">
    <source>
        <dbReference type="HAMAP-Rule" id="MF_01820"/>
    </source>
</evidence>
<dbReference type="Proteomes" id="UP001595556">
    <property type="component" value="Unassembled WGS sequence"/>
</dbReference>
<dbReference type="Gene3D" id="3.40.50.300">
    <property type="entry name" value="P-loop containing nucleotide triphosphate hydrolases"/>
    <property type="match status" value="1"/>
</dbReference>
<evidence type="ECO:0000313" key="4">
    <source>
        <dbReference type="Proteomes" id="UP001595556"/>
    </source>
</evidence>
<comment type="caution">
    <text evidence="3">The sequence shown here is derived from an EMBL/GenBank/DDBJ whole genome shotgun (WGS) entry which is preliminary data.</text>
</comment>
<dbReference type="Pfam" id="PF03193">
    <property type="entry name" value="RsgA_GTPase"/>
    <property type="match status" value="1"/>
</dbReference>
<keyword evidence="1" id="KW-0342">GTP-binding</keyword>
<keyword evidence="1" id="KW-0378">Hydrolase</keyword>
<evidence type="ECO:0000259" key="2">
    <source>
        <dbReference type="PROSITE" id="PS50936"/>
    </source>
</evidence>
<keyword evidence="1" id="KW-0694">RNA-binding</keyword>
<comment type="cofactor">
    <cofactor evidence="1">
        <name>Zn(2+)</name>
        <dbReference type="ChEBI" id="CHEBI:29105"/>
    </cofactor>
    <text evidence="1">Binds 1 zinc ion per subunit.</text>
</comment>
<dbReference type="EC" id="3.6.1.-" evidence="1"/>
<comment type="subunit">
    <text evidence="1">Monomer. Associates with 30S ribosomal subunit, binds 16S rRNA.</text>
</comment>
<dbReference type="Gene3D" id="2.40.50.140">
    <property type="entry name" value="Nucleic acid-binding proteins"/>
    <property type="match status" value="1"/>
</dbReference>